<evidence type="ECO:0000313" key="2">
    <source>
        <dbReference type="EMBL" id="TDL18886.1"/>
    </source>
</evidence>
<dbReference type="VEuPathDB" id="FungiDB:BD410DRAFT_792663"/>
<accession>A0A4Y7PV29</accession>
<organism evidence="2 3">
    <name type="scientific">Rickenella mellea</name>
    <dbReference type="NCBI Taxonomy" id="50990"/>
    <lineage>
        <taxon>Eukaryota</taxon>
        <taxon>Fungi</taxon>
        <taxon>Dikarya</taxon>
        <taxon>Basidiomycota</taxon>
        <taxon>Agaricomycotina</taxon>
        <taxon>Agaricomycetes</taxon>
        <taxon>Hymenochaetales</taxon>
        <taxon>Rickenellaceae</taxon>
        <taxon>Rickenella</taxon>
    </lineage>
</organism>
<dbReference type="Gene3D" id="3.10.20.90">
    <property type="entry name" value="Phosphatidylinositol 3-kinase Catalytic Subunit, Chain A, domain 1"/>
    <property type="match status" value="1"/>
</dbReference>
<protein>
    <recommendedName>
        <fullName evidence="4">Ubiquitin-like domain-containing protein</fullName>
    </recommendedName>
</protein>
<dbReference type="STRING" id="50990.A0A4Y7PV29"/>
<dbReference type="CDD" id="cd01763">
    <property type="entry name" value="Ubl_SUMO_like"/>
    <property type="match status" value="1"/>
</dbReference>
<name>A0A4Y7PV29_9AGAM</name>
<proteinExistence type="predicted"/>
<dbReference type="SUPFAM" id="SSF54236">
    <property type="entry name" value="Ubiquitin-like"/>
    <property type="match status" value="1"/>
</dbReference>
<feature type="region of interest" description="Disordered" evidence="1">
    <location>
        <begin position="123"/>
        <end position="151"/>
    </location>
</feature>
<dbReference type="OrthoDB" id="428577at2759"/>
<dbReference type="EMBL" id="ML170202">
    <property type="protein sequence ID" value="TDL18886.1"/>
    <property type="molecule type" value="Genomic_DNA"/>
</dbReference>
<reference evidence="2 3" key="1">
    <citation type="submission" date="2018-06" db="EMBL/GenBank/DDBJ databases">
        <title>A transcriptomic atlas of mushroom development highlights an independent origin of complex multicellularity.</title>
        <authorList>
            <consortium name="DOE Joint Genome Institute"/>
            <person name="Krizsan K."/>
            <person name="Almasi E."/>
            <person name="Merenyi Z."/>
            <person name="Sahu N."/>
            <person name="Viragh M."/>
            <person name="Koszo T."/>
            <person name="Mondo S."/>
            <person name="Kiss B."/>
            <person name="Balint B."/>
            <person name="Kues U."/>
            <person name="Barry K."/>
            <person name="Hegedus J.C."/>
            <person name="Henrissat B."/>
            <person name="Johnson J."/>
            <person name="Lipzen A."/>
            <person name="Ohm R."/>
            <person name="Nagy I."/>
            <person name="Pangilinan J."/>
            <person name="Yan J."/>
            <person name="Xiong Y."/>
            <person name="Grigoriev I.V."/>
            <person name="Hibbett D.S."/>
            <person name="Nagy L.G."/>
        </authorList>
    </citation>
    <scope>NUCLEOTIDE SEQUENCE [LARGE SCALE GENOMIC DNA]</scope>
    <source>
        <strain evidence="2 3">SZMC22713</strain>
    </source>
</reference>
<dbReference type="AlphaFoldDB" id="A0A4Y7PV29"/>
<sequence>MPKVTTRSQSKASHSTPSKRAFLILQTKERKILIPRPNSYEDAISAVNRHFPAIAKNAAVLQTDALDICESEKVDVTPECWADLMTSEVNSLWVENRDPPAAPLVPKTYQSQTVGSATINAVKVGDPPDTPVPLVPEKHESQSDCTESTDTPEKDRITISVCYGYSTYRFNIRRSAALWRFMQAFAKTCERDVDTLRFCHGGNRLVSRTKADEFGICEGDTIDVFDAQVGKKPIIYLSSPKTITADVTLAVVPEWSLSVVHPAVPINHYSGSNAPKPSSAQKIQWRVTTRPDGTLLEHNTGMEVAYLFWEAQTNPNIPRSPPLSPTSEHPTGEYFCPVQSDLYDTDSVTVVLPIASVAQYLDRALKVLGLHVEARTSFVTYWLPSLLKHKFVAVRFVPQTAYESSPVDHRTASRRCNSSLHVVQRHFPQRFKELDKSHCKS</sequence>
<gene>
    <name evidence="2" type="ORF">BD410DRAFT_792663</name>
</gene>
<dbReference type="InterPro" id="IPR029071">
    <property type="entry name" value="Ubiquitin-like_domsf"/>
</dbReference>
<dbReference type="Proteomes" id="UP000294933">
    <property type="component" value="Unassembled WGS sequence"/>
</dbReference>
<keyword evidence="3" id="KW-1185">Reference proteome</keyword>
<evidence type="ECO:0008006" key="4">
    <source>
        <dbReference type="Google" id="ProtNLM"/>
    </source>
</evidence>
<evidence type="ECO:0000313" key="3">
    <source>
        <dbReference type="Proteomes" id="UP000294933"/>
    </source>
</evidence>
<evidence type="ECO:0000256" key="1">
    <source>
        <dbReference type="SAM" id="MobiDB-lite"/>
    </source>
</evidence>